<proteinExistence type="inferred from homology"/>
<keyword evidence="4" id="KW-0121">Carboxypeptidase</keyword>
<dbReference type="InterPro" id="IPR001264">
    <property type="entry name" value="Glyco_trans_51"/>
</dbReference>
<organism evidence="16 17">
    <name type="scientific">Mesonia ostreae</name>
    <dbReference type="NCBI Taxonomy" id="861110"/>
    <lineage>
        <taxon>Bacteria</taxon>
        <taxon>Pseudomonadati</taxon>
        <taxon>Bacteroidota</taxon>
        <taxon>Flavobacteriia</taxon>
        <taxon>Flavobacteriales</taxon>
        <taxon>Flavobacteriaceae</taxon>
        <taxon>Mesonia</taxon>
    </lineage>
</organism>
<evidence type="ECO:0000313" key="17">
    <source>
        <dbReference type="Proteomes" id="UP001182991"/>
    </source>
</evidence>
<evidence type="ECO:0000259" key="15">
    <source>
        <dbReference type="Pfam" id="PF06832"/>
    </source>
</evidence>
<dbReference type="InterPro" id="IPR036950">
    <property type="entry name" value="PBP_transglycosylase"/>
</dbReference>
<evidence type="ECO:0000256" key="9">
    <source>
        <dbReference type="ARBA" id="ARBA00023268"/>
    </source>
</evidence>
<dbReference type="SUPFAM" id="SSF56601">
    <property type="entry name" value="beta-lactamase/transpeptidase-like"/>
    <property type="match status" value="1"/>
</dbReference>
<dbReference type="InterPro" id="IPR050396">
    <property type="entry name" value="Glycosyltr_51/Transpeptidase"/>
</dbReference>
<name>A0ABU2KIH1_9FLAO</name>
<keyword evidence="9" id="KW-0511">Multifunctional enzyme</keyword>
<comment type="pathway">
    <text evidence="1">Cell wall biogenesis; peptidoglycan biosynthesis.</text>
</comment>
<evidence type="ECO:0000256" key="2">
    <source>
        <dbReference type="ARBA" id="ARBA00007090"/>
    </source>
</evidence>
<dbReference type="PANTHER" id="PTHR32282">
    <property type="entry name" value="BINDING PROTEIN TRANSPEPTIDASE, PUTATIVE-RELATED"/>
    <property type="match status" value="1"/>
</dbReference>
<accession>A0ABU2KIH1</accession>
<keyword evidence="6" id="KW-0328">Glycosyltransferase</keyword>
<evidence type="ECO:0000256" key="4">
    <source>
        <dbReference type="ARBA" id="ARBA00022645"/>
    </source>
</evidence>
<keyword evidence="17" id="KW-1185">Reference proteome</keyword>
<evidence type="ECO:0000256" key="11">
    <source>
        <dbReference type="ARBA" id="ARBA00049902"/>
    </source>
</evidence>
<dbReference type="InterPro" id="IPR011815">
    <property type="entry name" value="PBP_1c"/>
</dbReference>
<feature type="domain" description="Penicillin-binding protein transpeptidase" evidence="13">
    <location>
        <begin position="304"/>
        <end position="560"/>
    </location>
</feature>
<evidence type="ECO:0000256" key="8">
    <source>
        <dbReference type="ARBA" id="ARBA00022801"/>
    </source>
</evidence>
<evidence type="ECO:0000313" key="16">
    <source>
        <dbReference type="EMBL" id="MDT0294474.1"/>
    </source>
</evidence>
<dbReference type="EC" id="2.4.99.28" evidence="10"/>
<dbReference type="InterPro" id="IPR009647">
    <property type="entry name" value="PBP_C"/>
</dbReference>
<keyword evidence="12" id="KW-0812">Transmembrane</keyword>
<dbReference type="Pfam" id="PF06832">
    <property type="entry name" value="BiPBP_C"/>
    <property type="match status" value="1"/>
</dbReference>
<keyword evidence="12" id="KW-0472">Membrane</keyword>
<evidence type="ECO:0000256" key="10">
    <source>
        <dbReference type="ARBA" id="ARBA00044770"/>
    </source>
</evidence>
<sequence>MKKSKKSIFNFVKKHPIKIGVVLIVGLIWFFCLPRNLFNAPTSTVLKSREGLMLGARIAKDGQWRFPKQDNVPYRFEQCILNFEDEYFYSHPGFNPISITKALWENITTQQRRGGSTLTQQVIRLSRKNQKRTYFEKLIEIFQATRLESRESKKEILNLYATYAPFGGNVVGLETASWRYFGIPSQDLSWGQSAALAVLPNAPSLIFPGKNELILKQKRDRLLKKLLEHSVIDPTTYELAIAEKLPSKPLALPEMAPHLTEKLRRDHPGTQFKSTIEFLLQRQLNAIAIENYDRLRQNEIHNLSILVLDIETREVRAYVGNSPTTAEHDRYVDLVQAFRSTGSILKPFLYAAMLDEGSILPNTLVADVPTSVNGYSPQNFDKEFNGAVPASLALARSLNVPAVRMLRKYGLHKFYHQLEKLQQKNMENSADYYGLPIILGGAESSLWDITKAYAGMASTLNFFNTSSSEYRKNEFVNPIYELGKQPEFGAKQFSAEVFQAGAIYHTLKTIEEVNRPNGEENWSFFSNSQPISWKTGTSYGFKDAWAVGVTSKYAVGVWAGNASGEGRPGLTGLQAAAPILFEVFDKLPKAAPFQTPYDELVEAEVCKRSGHLASVYCPETQQEWIPKNGTRTSVCPYHQQVFLDQSEQFQVNSSCYPLSEMQRKNWFVLPPLMEYYYAARHPQYRSLPPYKNGCLKDGEDLMQFIFPKKKEAIILPKNFKEETNAIIFKLAHRNPETTVFWYLDSVYLTSTTTFHEISTIPQPGKHVLSVVDQEGNSLSQPIEIEISFK</sequence>
<dbReference type="Gene3D" id="3.40.710.10">
    <property type="entry name" value="DD-peptidase/beta-lactamase superfamily"/>
    <property type="match status" value="1"/>
</dbReference>
<protein>
    <recommendedName>
        <fullName evidence="10">peptidoglycan glycosyltransferase</fullName>
        <ecNumber evidence="10">2.4.99.28</ecNumber>
    </recommendedName>
</protein>
<comment type="caution">
    <text evidence="16">The sequence shown here is derived from an EMBL/GenBank/DDBJ whole genome shotgun (WGS) entry which is preliminary data.</text>
</comment>
<evidence type="ECO:0000256" key="5">
    <source>
        <dbReference type="ARBA" id="ARBA00022670"/>
    </source>
</evidence>
<dbReference type="InterPro" id="IPR023346">
    <property type="entry name" value="Lysozyme-like_dom_sf"/>
</dbReference>
<evidence type="ECO:0000256" key="12">
    <source>
        <dbReference type="SAM" id="Phobius"/>
    </source>
</evidence>
<keyword evidence="5" id="KW-0645">Protease</keyword>
<dbReference type="EMBL" id="JAVRBG010000006">
    <property type="protein sequence ID" value="MDT0294474.1"/>
    <property type="molecule type" value="Genomic_DNA"/>
</dbReference>
<evidence type="ECO:0000259" key="13">
    <source>
        <dbReference type="Pfam" id="PF00905"/>
    </source>
</evidence>
<dbReference type="SUPFAM" id="SSF53955">
    <property type="entry name" value="Lysozyme-like"/>
    <property type="match status" value="1"/>
</dbReference>
<evidence type="ECO:0000259" key="14">
    <source>
        <dbReference type="Pfam" id="PF00912"/>
    </source>
</evidence>
<dbReference type="Pfam" id="PF00905">
    <property type="entry name" value="Transpeptidase"/>
    <property type="match status" value="1"/>
</dbReference>
<dbReference type="Pfam" id="PF00912">
    <property type="entry name" value="Transgly"/>
    <property type="match status" value="1"/>
</dbReference>
<comment type="catalytic activity">
    <reaction evidence="11">
        <text>[GlcNAc-(1-&gt;4)-Mur2Ac(oyl-L-Ala-gamma-D-Glu-L-Lys-D-Ala-D-Ala)](n)-di-trans,octa-cis-undecaprenyl diphosphate + beta-D-GlcNAc-(1-&gt;4)-Mur2Ac(oyl-L-Ala-gamma-D-Glu-L-Lys-D-Ala-D-Ala)-di-trans,octa-cis-undecaprenyl diphosphate = [GlcNAc-(1-&gt;4)-Mur2Ac(oyl-L-Ala-gamma-D-Glu-L-Lys-D-Ala-D-Ala)](n+1)-di-trans,octa-cis-undecaprenyl diphosphate + di-trans,octa-cis-undecaprenyl diphosphate + H(+)</text>
        <dbReference type="Rhea" id="RHEA:23708"/>
        <dbReference type="Rhea" id="RHEA-COMP:9602"/>
        <dbReference type="Rhea" id="RHEA-COMP:9603"/>
        <dbReference type="ChEBI" id="CHEBI:15378"/>
        <dbReference type="ChEBI" id="CHEBI:58405"/>
        <dbReference type="ChEBI" id="CHEBI:60033"/>
        <dbReference type="ChEBI" id="CHEBI:78435"/>
        <dbReference type="EC" id="2.4.99.28"/>
    </reaction>
</comment>
<evidence type="ECO:0000256" key="6">
    <source>
        <dbReference type="ARBA" id="ARBA00022676"/>
    </source>
</evidence>
<dbReference type="NCBIfam" id="TIGR02073">
    <property type="entry name" value="PBP_1c"/>
    <property type="match status" value="1"/>
</dbReference>
<keyword evidence="12" id="KW-1133">Transmembrane helix</keyword>
<feature type="transmembrane region" description="Helical" evidence="12">
    <location>
        <begin position="21"/>
        <end position="38"/>
    </location>
</feature>
<keyword evidence="8" id="KW-0378">Hydrolase</keyword>
<reference evidence="17" key="1">
    <citation type="submission" date="2023-07" db="EMBL/GenBank/DDBJ databases">
        <title>Isolating and identifying novel microbial strains from the Mariana Trench.</title>
        <authorList>
            <person name="Fu H."/>
        </authorList>
    </citation>
    <scope>NUCLEOTIDE SEQUENCE [LARGE SCALE GENOMIC DNA]</scope>
    <source>
        <strain evidence="17">T-y2</strain>
    </source>
</reference>
<dbReference type="InterPro" id="IPR012338">
    <property type="entry name" value="Beta-lactam/transpept-like"/>
</dbReference>
<evidence type="ECO:0000256" key="7">
    <source>
        <dbReference type="ARBA" id="ARBA00022679"/>
    </source>
</evidence>
<comment type="similarity">
    <text evidence="2">In the C-terminal section; belongs to the transpeptidase family.</text>
</comment>
<keyword evidence="7" id="KW-0808">Transferase</keyword>
<dbReference type="RefSeq" id="WP_311401408.1">
    <property type="nucleotide sequence ID" value="NZ_JAVRBG010000006.1"/>
</dbReference>
<comment type="similarity">
    <text evidence="3">In the N-terminal section; belongs to the glycosyltransferase 51 family.</text>
</comment>
<feature type="domain" description="Penicillin-binding C-terminal" evidence="15">
    <location>
        <begin position="694"/>
        <end position="779"/>
    </location>
</feature>
<evidence type="ECO:0000256" key="1">
    <source>
        <dbReference type="ARBA" id="ARBA00004752"/>
    </source>
</evidence>
<dbReference type="Proteomes" id="UP001182991">
    <property type="component" value="Unassembled WGS sequence"/>
</dbReference>
<gene>
    <name evidence="16" type="primary">pbpC</name>
    <name evidence="16" type="ORF">RLT85_07490</name>
</gene>
<dbReference type="Gene3D" id="1.10.3810.10">
    <property type="entry name" value="Biosynthetic peptidoglycan transglycosylase-like"/>
    <property type="match status" value="1"/>
</dbReference>
<dbReference type="InterPro" id="IPR001460">
    <property type="entry name" value="PCN-bd_Tpept"/>
</dbReference>
<feature type="domain" description="Glycosyl transferase family 51" evidence="14">
    <location>
        <begin position="65"/>
        <end position="226"/>
    </location>
</feature>
<dbReference type="PANTHER" id="PTHR32282:SF15">
    <property type="entry name" value="PENICILLIN-BINDING PROTEIN 1C"/>
    <property type="match status" value="1"/>
</dbReference>
<evidence type="ECO:0000256" key="3">
    <source>
        <dbReference type="ARBA" id="ARBA00007739"/>
    </source>
</evidence>